<gene>
    <name evidence="5" type="primary">ftmOx1</name>
    <name evidence="5" type="ORF">Plec18167_009485</name>
</gene>
<dbReference type="GO" id="GO:0016491">
    <property type="term" value="F:oxidoreductase activity"/>
    <property type="evidence" value="ECO:0007669"/>
    <property type="project" value="UniProtKB-KW"/>
</dbReference>
<comment type="cofactor">
    <cofactor evidence="1">
        <name>Fe cation</name>
        <dbReference type="ChEBI" id="CHEBI:24875"/>
    </cofactor>
</comment>
<reference evidence="5 6" key="1">
    <citation type="journal article" date="2024" name="IMA Fungus">
        <title>IMA Genome - F19 : A genome assembly and annotation guide to empower mycologists, including annotated draft genome sequences of Ceratocystis pirilliformis, Diaporthe australafricana, Fusarium ophioides, Paecilomyces lecythidis, and Sporothrix stenoceras.</title>
        <authorList>
            <person name="Aylward J."/>
            <person name="Wilson A.M."/>
            <person name="Visagie C.M."/>
            <person name="Spraker J."/>
            <person name="Barnes I."/>
            <person name="Buitendag C."/>
            <person name="Ceriani C."/>
            <person name="Del Mar Angel L."/>
            <person name="du Plessis D."/>
            <person name="Fuchs T."/>
            <person name="Gasser K."/>
            <person name="Kramer D."/>
            <person name="Li W."/>
            <person name="Munsamy K."/>
            <person name="Piso A."/>
            <person name="Price J.L."/>
            <person name="Sonnekus B."/>
            <person name="Thomas C."/>
            <person name="van der Nest A."/>
            <person name="van Dijk A."/>
            <person name="van Heerden A."/>
            <person name="van Vuuren N."/>
            <person name="Yilmaz N."/>
            <person name="Duong T.A."/>
            <person name="van der Merwe N.A."/>
            <person name="Wingfield M.J."/>
            <person name="Wingfield B.D."/>
        </authorList>
    </citation>
    <scope>NUCLEOTIDE SEQUENCE [LARGE SCALE GENOMIC DNA]</scope>
    <source>
        <strain evidence="5 6">CMW 18167</strain>
    </source>
</reference>
<evidence type="ECO:0000256" key="2">
    <source>
        <dbReference type="ARBA" id="ARBA00005830"/>
    </source>
</evidence>
<evidence type="ECO:0000256" key="3">
    <source>
        <dbReference type="ARBA" id="ARBA00022723"/>
    </source>
</evidence>
<organism evidence="5 6">
    <name type="scientific">Paecilomyces lecythidis</name>
    <dbReference type="NCBI Taxonomy" id="3004212"/>
    <lineage>
        <taxon>Eukaryota</taxon>
        <taxon>Fungi</taxon>
        <taxon>Dikarya</taxon>
        <taxon>Ascomycota</taxon>
        <taxon>Pezizomycotina</taxon>
        <taxon>Eurotiomycetes</taxon>
        <taxon>Eurotiomycetidae</taxon>
        <taxon>Eurotiales</taxon>
        <taxon>Thermoascaceae</taxon>
        <taxon>Paecilomyces</taxon>
    </lineage>
</organism>
<keyword evidence="4" id="KW-0408">Iron</keyword>
<name>A0ABR3WNJ4_9EURO</name>
<dbReference type="SUPFAM" id="SSF51197">
    <property type="entry name" value="Clavaminate synthase-like"/>
    <property type="match status" value="1"/>
</dbReference>
<proteinExistence type="inferred from homology"/>
<keyword evidence="6" id="KW-1185">Reference proteome</keyword>
<comment type="caution">
    <text evidence="5">The sequence shown here is derived from an EMBL/GenBank/DDBJ whole genome shotgun (WGS) entry which is preliminary data.</text>
</comment>
<sequence length="298" mass="32895">MTVTKTSQPVLRRLPISAGADAIFQVLQEDGCVIIERFLTPEQVKAFNAEVDPHLKKWELGQGSMQEGYLANMKQLSSLPLFSKTFRDDLMNHEVLHGICKKAFGPETGDYWLTTSSVLETDPGYPGQELHREHDGIPICTTLGRESPEAMLNFLTALTEFTEENGATRVLPGSHLWEDFSKSVPADQAVPAEMRAGDAVLFSGKTLHGAGKNQSKDFLRRGFPLIMQSCQFTPVEASVAIPRSLVETMTPLAQKMVGWRSVSAKGVEIWTYDLKDLAKGLQLKADQPLKKEIGVGVH</sequence>
<dbReference type="InterPro" id="IPR008775">
    <property type="entry name" value="Phytyl_CoA_dOase-like"/>
</dbReference>
<dbReference type="Pfam" id="PF05721">
    <property type="entry name" value="PhyH"/>
    <property type="match status" value="1"/>
</dbReference>
<dbReference type="PANTHER" id="PTHR20883">
    <property type="entry name" value="PHYTANOYL-COA DIOXYGENASE DOMAIN CONTAINING 1"/>
    <property type="match status" value="1"/>
</dbReference>
<evidence type="ECO:0000256" key="4">
    <source>
        <dbReference type="ARBA" id="ARBA00023004"/>
    </source>
</evidence>
<comment type="similarity">
    <text evidence="2">Belongs to the PhyH family.</text>
</comment>
<accession>A0ABR3WNJ4</accession>
<dbReference type="EC" id="1.14.11.38" evidence="5"/>
<evidence type="ECO:0000313" key="5">
    <source>
        <dbReference type="EMBL" id="KAL1865217.1"/>
    </source>
</evidence>
<dbReference type="Gene3D" id="2.60.120.620">
    <property type="entry name" value="q2cbj1_9rhob like domain"/>
    <property type="match status" value="1"/>
</dbReference>
<dbReference type="Proteomes" id="UP001583193">
    <property type="component" value="Unassembled WGS sequence"/>
</dbReference>
<evidence type="ECO:0000256" key="1">
    <source>
        <dbReference type="ARBA" id="ARBA00001962"/>
    </source>
</evidence>
<keyword evidence="5" id="KW-0560">Oxidoreductase</keyword>
<keyword evidence="3" id="KW-0479">Metal-binding</keyword>
<protein>
    <submittedName>
        <fullName evidence="5">Verruculogen synthase</fullName>
        <ecNumber evidence="5">1.14.11.38</ecNumber>
    </submittedName>
</protein>
<evidence type="ECO:0000313" key="6">
    <source>
        <dbReference type="Proteomes" id="UP001583193"/>
    </source>
</evidence>
<dbReference type="PANTHER" id="PTHR20883:SF15">
    <property type="entry name" value="PHYTANOYL-COA DIOXYGENASE DOMAIN-CONTAINING PROTEIN 1"/>
    <property type="match status" value="1"/>
</dbReference>
<dbReference type="EMBL" id="JAVDPF010000063">
    <property type="protein sequence ID" value="KAL1865217.1"/>
    <property type="molecule type" value="Genomic_DNA"/>
</dbReference>